<organism evidence="2 3">
    <name type="scientific">Durusdinium trenchii</name>
    <dbReference type="NCBI Taxonomy" id="1381693"/>
    <lineage>
        <taxon>Eukaryota</taxon>
        <taxon>Sar</taxon>
        <taxon>Alveolata</taxon>
        <taxon>Dinophyceae</taxon>
        <taxon>Suessiales</taxon>
        <taxon>Symbiodiniaceae</taxon>
        <taxon>Durusdinium</taxon>
    </lineage>
</organism>
<sequence>MSAAGCCGATDTEPLMASNGLMPPTSTEMPSAICSVHGVFWLTVLAGIAMAIVDGTVLQTWWIIPVALLAPLLFVFSFTLVICVAPMCGCFAMSSRLQTSLVQHPKHLLSRLTLPWITVIQGLHMCDNAYCQRIRASMGKNYVLAGMVGVSDYETVAFTLKSAQHRTDYLGAQPLTNLPKVDREIFLLSMANTAKELNHDKFVACFYHYMFREGFEERLKSEKAKKCWAQLAEDYKTMPHGEGEQFYTEDATGLRGFFIRYFFYVMLGTDTEDPEIMKDLVAMMRGDTPIAMCYLWPFAVPNLMGSTIKKVDDRIFNSSSLAKFVEGEEKFANMTKLELTRLTTCIMRLAAITGTLQLAKSVTGGLTMPPFEDMDKTNVAAEWDKLDLADEQALQNFCLEVARLHPPVSSVHHIATEAFSATIQGRVVDFPAGTKILVPTNLAMTDVDTWGVDAFKFNPSRPALQEKNMVFANVGKQGTRVCPGQYLAMDTCVEILRVLGKVRREGK</sequence>
<evidence type="ECO:0000256" key="1">
    <source>
        <dbReference type="SAM" id="Phobius"/>
    </source>
</evidence>
<evidence type="ECO:0000313" key="3">
    <source>
        <dbReference type="Proteomes" id="UP001642484"/>
    </source>
</evidence>
<dbReference type="InterPro" id="IPR036396">
    <property type="entry name" value="Cyt_P450_sf"/>
</dbReference>
<dbReference type="SUPFAM" id="SSF48264">
    <property type="entry name" value="Cytochrome P450"/>
    <property type="match status" value="2"/>
</dbReference>
<keyword evidence="3" id="KW-1185">Reference proteome</keyword>
<keyword evidence="1" id="KW-1133">Transmembrane helix</keyword>
<protein>
    <recommendedName>
        <fullName evidence="4">Cytochrome P450</fullName>
    </recommendedName>
</protein>
<dbReference type="Gene3D" id="1.10.630.10">
    <property type="entry name" value="Cytochrome P450"/>
    <property type="match status" value="1"/>
</dbReference>
<accession>A0ABP0QYB0</accession>
<dbReference type="InterPro" id="IPR001128">
    <property type="entry name" value="Cyt_P450"/>
</dbReference>
<feature type="transmembrane region" description="Helical" evidence="1">
    <location>
        <begin position="60"/>
        <end position="87"/>
    </location>
</feature>
<evidence type="ECO:0008006" key="4">
    <source>
        <dbReference type="Google" id="ProtNLM"/>
    </source>
</evidence>
<proteinExistence type="predicted"/>
<feature type="transmembrane region" description="Helical" evidence="1">
    <location>
        <begin position="29"/>
        <end position="53"/>
    </location>
</feature>
<gene>
    <name evidence="2" type="ORF">CCMP2556_LOCUS44595</name>
</gene>
<name>A0ABP0QYB0_9DINO</name>
<evidence type="ECO:0000313" key="2">
    <source>
        <dbReference type="EMBL" id="CAK9093299.1"/>
    </source>
</evidence>
<comment type="caution">
    <text evidence="2">The sequence shown here is derived from an EMBL/GenBank/DDBJ whole genome shotgun (WGS) entry which is preliminary data.</text>
</comment>
<dbReference type="Pfam" id="PF00067">
    <property type="entry name" value="p450"/>
    <property type="match status" value="1"/>
</dbReference>
<dbReference type="EMBL" id="CAXAMN010025195">
    <property type="protein sequence ID" value="CAK9093299.1"/>
    <property type="molecule type" value="Genomic_DNA"/>
</dbReference>
<dbReference type="Proteomes" id="UP001642484">
    <property type="component" value="Unassembled WGS sequence"/>
</dbReference>
<reference evidence="2 3" key="1">
    <citation type="submission" date="2024-02" db="EMBL/GenBank/DDBJ databases">
        <authorList>
            <person name="Chen Y."/>
            <person name="Shah S."/>
            <person name="Dougan E. K."/>
            <person name="Thang M."/>
            <person name="Chan C."/>
        </authorList>
    </citation>
    <scope>NUCLEOTIDE SEQUENCE [LARGE SCALE GENOMIC DNA]</scope>
</reference>
<keyword evidence="1" id="KW-0812">Transmembrane</keyword>
<keyword evidence="1" id="KW-0472">Membrane</keyword>